<dbReference type="RefSeq" id="WP_209667839.1">
    <property type="nucleotide sequence ID" value="NZ_JAGGMS010000001.1"/>
</dbReference>
<accession>A0ABS4Q1A1</accession>
<dbReference type="InterPro" id="IPR009057">
    <property type="entry name" value="Homeodomain-like_sf"/>
</dbReference>
<evidence type="ECO:0000256" key="2">
    <source>
        <dbReference type="ARBA" id="ARBA00023125"/>
    </source>
</evidence>
<dbReference type="SUPFAM" id="SSF48498">
    <property type="entry name" value="Tetracyclin repressor-like, C-terminal domain"/>
    <property type="match status" value="1"/>
</dbReference>
<dbReference type="InterPro" id="IPR050109">
    <property type="entry name" value="HTH-type_TetR-like_transc_reg"/>
</dbReference>
<keyword evidence="7" id="KW-1185">Reference proteome</keyword>
<evidence type="ECO:0000256" key="1">
    <source>
        <dbReference type="ARBA" id="ARBA00023015"/>
    </source>
</evidence>
<dbReference type="InterPro" id="IPR001647">
    <property type="entry name" value="HTH_TetR"/>
</dbReference>
<gene>
    <name evidence="6" type="ORF">JOM49_006409</name>
</gene>
<evidence type="ECO:0000313" key="6">
    <source>
        <dbReference type="EMBL" id="MBP2184883.1"/>
    </source>
</evidence>
<dbReference type="PANTHER" id="PTHR30055:SF234">
    <property type="entry name" value="HTH-TYPE TRANSCRIPTIONAL REGULATOR BETI"/>
    <property type="match status" value="1"/>
</dbReference>
<organism evidence="6 7">
    <name type="scientific">Amycolatopsis magusensis</name>
    <dbReference type="NCBI Taxonomy" id="882444"/>
    <lineage>
        <taxon>Bacteria</taxon>
        <taxon>Bacillati</taxon>
        <taxon>Actinomycetota</taxon>
        <taxon>Actinomycetes</taxon>
        <taxon>Pseudonocardiales</taxon>
        <taxon>Pseudonocardiaceae</taxon>
        <taxon>Amycolatopsis</taxon>
    </lineage>
</organism>
<keyword evidence="1" id="KW-0805">Transcription regulation</keyword>
<reference evidence="6 7" key="1">
    <citation type="submission" date="2021-03" db="EMBL/GenBank/DDBJ databases">
        <title>Sequencing the genomes of 1000 actinobacteria strains.</title>
        <authorList>
            <person name="Klenk H.-P."/>
        </authorList>
    </citation>
    <scope>NUCLEOTIDE SEQUENCE [LARGE SCALE GENOMIC DNA]</scope>
    <source>
        <strain evidence="6 7">DSM 45510</strain>
    </source>
</reference>
<comment type="caution">
    <text evidence="6">The sequence shown here is derived from an EMBL/GenBank/DDBJ whole genome shotgun (WGS) entry which is preliminary data.</text>
</comment>
<protein>
    <submittedName>
        <fullName evidence="6">AcrR family transcriptional regulator</fullName>
    </submittedName>
</protein>
<evidence type="ECO:0000259" key="5">
    <source>
        <dbReference type="PROSITE" id="PS50977"/>
    </source>
</evidence>
<proteinExistence type="predicted"/>
<evidence type="ECO:0000256" key="3">
    <source>
        <dbReference type="ARBA" id="ARBA00023163"/>
    </source>
</evidence>
<dbReference type="PANTHER" id="PTHR30055">
    <property type="entry name" value="HTH-TYPE TRANSCRIPTIONAL REGULATOR RUTR"/>
    <property type="match status" value="1"/>
</dbReference>
<evidence type="ECO:0000256" key="4">
    <source>
        <dbReference type="PROSITE-ProRule" id="PRU00335"/>
    </source>
</evidence>
<name>A0ABS4Q1A1_9PSEU</name>
<dbReference type="SUPFAM" id="SSF46689">
    <property type="entry name" value="Homeodomain-like"/>
    <property type="match status" value="1"/>
</dbReference>
<dbReference type="InterPro" id="IPR036271">
    <property type="entry name" value="Tet_transcr_reg_TetR-rel_C_sf"/>
</dbReference>
<dbReference type="Gene3D" id="1.10.357.10">
    <property type="entry name" value="Tetracycline Repressor, domain 2"/>
    <property type="match status" value="1"/>
</dbReference>
<dbReference type="EMBL" id="JAGGMS010000001">
    <property type="protein sequence ID" value="MBP2184883.1"/>
    <property type="molecule type" value="Genomic_DNA"/>
</dbReference>
<keyword evidence="2 4" id="KW-0238">DNA-binding</keyword>
<sequence>MRADSSHKAPAAPPLRADARHNRTRILAAAREVFADRGLDAPMAAIARRAGVGVATLYRRFPTREALITEVFTDQLVGCVSVVDEALADPDPWRGFRTAVETVCRMQIADRGFTGAFLTAFPGAVDFERVRGDAERGLGELIRRAQATGKLRPEFTTTDLVLLVMANSGVAAELAGQPTAVVAAASGRLVASMLAAWQTAPLDPLPPAPPLTLHHI</sequence>
<dbReference type="PROSITE" id="PS50977">
    <property type="entry name" value="HTH_TETR_2"/>
    <property type="match status" value="1"/>
</dbReference>
<keyword evidence="3" id="KW-0804">Transcription</keyword>
<dbReference type="Proteomes" id="UP000741013">
    <property type="component" value="Unassembled WGS sequence"/>
</dbReference>
<dbReference type="PRINTS" id="PR00455">
    <property type="entry name" value="HTHTETR"/>
</dbReference>
<feature type="DNA-binding region" description="H-T-H motif" evidence="4">
    <location>
        <begin position="42"/>
        <end position="61"/>
    </location>
</feature>
<feature type="domain" description="HTH tetR-type" evidence="5">
    <location>
        <begin position="20"/>
        <end position="79"/>
    </location>
</feature>
<dbReference type="Pfam" id="PF00440">
    <property type="entry name" value="TetR_N"/>
    <property type="match status" value="1"/>
</dbReference>
<evidence type="ECO:0000313" key="7">
    <source>
        <dbReference type="Proteomes" id="UP000741013"/>
    </source>
</evidence>